<evidence type="ECO:0000259" key="2">
    <source>
        <dbReference type="PROSITE" id="PS51253"/>
    </source>
</evidence>
<keyword evidence="1" id="KW-0238">DNA-binding</keyword>
<organism evidence="3 4">
    <name type="scientific">Riccia sorocarpa</name>
    <dbReference type="NCBI Taxonomy" id="122646"/>
    <lineage>
        <taxon>Eukaryota</taxon>
        <taxon>Viridiplantae</taxon>
        <taxon>Streptophyta</taxon>
        <taxon>Embryophyta</taxon>
        <taxon>Marchantiophyta</taxon>
        <taxon>Marchantiopsida</taxon>
        <taxon>Marchantiidae</taxon>
        <taxon>Marchantiales</taxon>
        <taxon>Ricciaceae</taxon>
        <taxon>Riccia</taxon>
    </lineage>
</organism>
<dbReference type="SMART" id="SM00674">
    <property type="entry name" value="CENPB"/>
    <property type="match status" value="1"/>
</dbReference>
<dbReference type="SUPFAM" id="SSF46689">
    <property type="entry name" value="Homeodomain-like"/>
    <property type="match status" value="2"/>
</dbReference>
<keyword evidence="4" id="KW-1185">Reference proteome</keyword>
<evidence type="ECO:0000256" key="1">
    <source>
        <dbReference type="ARBA" id="ARBA00023125"/>
    </source>
</evidence>
<dbReference type="PROSITE" id="PS51253">
    <property type="entry name" value="HTH_CENPB"/>
    <property type="match status" value="1"/>
</dbReference>
<sequence>MAESSKRKNYTLAWKLELANDYKKGEEGRSYDTLAKKYGVAKSSIREWMQSKDKLEAALKDKEVQTRKTRRLGAGGRKCQYPELEEILISWIRDKNTKGLRVKDKYIQLKAHSLFTMLNSSNDPYNEDPDSAADLQFLASSGWLMRFKNRHHLVSRRATSQRMIPEDADNLAREFLTSCQTLISTHNIKSQNIINMDQIPRYFETEPKATITSKGSQNVLIRKGGTSHKRFTVTFTISAVGLLMKPHLLFSNLKNMPNVDPGVLVEVNSTGMFNDRILMECVKSTVVNRVETSFLREPTLYIINSYGSFQEYYSEKYDEYIAQALEDPELQTKAGNPKVPRYLLVSKWVKEWAVMFQWI</sequence>
<gene>
    <name evidence="3" type="ORF">R1sor_011343</name>
</gene>
<dbReference type="Gene3D" id="1.10.10.60">
    <property type="entry name" value="Homeodomain-like"/>
    <property type="match status" value="2"/>
</dbReference>
<dbReference type="InterPro" id="IPR009057">
    <property type="entry name" value="Homeodomain-like_sf"/>
</dbReference>
<proteinExistence type="predicted"/>
<dbReference type="EMBL" id="JBJQOH010000002">
    <property type="protein sequence ID" value="KAL3697267.1"/>
    <property type="molecule type" value="Genomic_DNA"/>
</dbReference>
<comment type="caution">
    <text evidence="3">The sequence shown here is derived from an EMBL/GenBank/DDBJ whole genome shotgun (WGS) entry which is preliminary data.</text>
</comment>
<reference evidence="3 4" key="1">
    <citation type="submission" date="2024-09" db="EMBL/GenBank/DDBJ databases">
        <title>Chromosome-scale assembly of Riccia sorocarpa.</title>
        <authorList>
            <person name="Paukszto L."/>
        </authorList>
    </citation>
    <scope>NUCLEOTIDE SEQUENCE [LARGE SCALE GENOMIC DNA]</scope>
    <source>
        <strain evidence="3">LP-2024</strain>
        <tissue evidence="3">Aerial parts of the thallus</tissue>
    </source>
</reference>
<dbReference type="InterPro" id="IPR050863">
    <property type="entry name" value="CenT-Element_Derived"/>
</dbReference>
<evidence type="ECO:0000313" key="3">
    <source>
        <dbReference type="EMBL" id="KAL3697267.1"/>
    </source>
</evidence>
<accession>A0ABD3I3D3</accession>
<dbReference type="GO" id="GO:0003677">
    <property type="term" value="F:DNA binding"/>
    <property type="evidence" value="ECO:0007669"/>
    <property type="project" value="UniProtKB-KW"/>
</dbReference>
<protein>
    <recommendedName>
        <fullName evidence="2">HTH CENPB-type domain-containing protein</fullName>
    </recommendedName>
</protein>
<dbReference type="Proteomes" id="UP001633002">
    <property type="component" value="Unassembled WGS sequence"/>
</dbReference>
<name>A0ABD3I3D3_9MARC</name>
<evidence type="ECO:0000313" key="4">
    <source>
        <dbReference type="Proteomes" id="UP001633002"/>
    </source>
</evidence>
<dbReference type="PANTHER" id="PTHR19303:SF73">
    <property type="entry name" value="PROTEIN PDC2"/>
    <property type="match status" value="1"/>
</dbReference>
<dbReference type="InterPro" id="IPR006600">
    <property type="entry name" value="HTH_CenpB_DNA-bd_dom"/>
</dbReference>
<dbReference type="Pfam" id="PF03221">
    <property type="entry name" value="HTH_Tnp_Tc5"/>
    <property type="match status" value="1"/>
</dbReference>
<feature type="domain" description="HTH CENPB-type" evidence="2">
    <location>
        <begin position="72"/>
        <end position="157"/>
    </location>
</feature>
<dbReference type="AlphaFoldDB" id="A0ABD3I3D3"/>
<dbReference type="PANTHER" id="PTHR19303">
    <property type="entry name" value="TRANSPOSON"/>
    <property type="match status" value="1"/>
</dbReference>